<reference evidence="1" key="1">
    <citation type="journal article" date="2023" name="Mol. Phylogenet. Evol.">
        <title>Genome-scale phylogeny and comparative genomics of the fungal order Sordariales.</title>
        <authorList>
            <person name="Hensen N."/>
            <person name="Bonometti L."/>
            <person name="Westerberg I."/>
            <person name="Brannstrom I.O."/>
            <person name="Guillou S."/>
            <person name="Cros-Aarteil S."/>
            <person name="Calhoun S."/>
            <person name="Haridas S."/>
            <person name="Kuo A."/>
            <person name="Mondo S."/>
            <person name="Pangilinan J."/>
            <person name="Riley R."/>
            <person name="LaButti K."/>
            <person name="Andreopoulos B."/>
            <person name="Lipzen A."/>
            <person name="Chen C."/>
            <person name="Yan M."/>
            <person name="Daum C."/>
            <person name="Ng V."/>
            <person name="Clum A."/>
            <person name="Steindorff A."/>
            <person name="Ohm R.A."/>
            <person name="Martin F."/>
            <person name="Silar P."/>
            <person name="Natvig D.O."/>
            <person name="Lalanne C."/>
            <person name="Gautier V."/>
            <person name="Ament-Velasquez S.L."/>
            <person name="Kruys A."/>
            <person name="Hutchinson M.I."/>
            <person name="Powell A.J."/>
            <person name="Barry K."/>
            <person name="Miller A.N."/>
            <person name="Grigoriev I.V."/>
            <person name="Debuchy R."/>
            <person name="Gladieux P."/>
            <person name="Hiltunen Thoren M."/>
            <person name="Johannesson H."/>
        </authorList>
    </citation>
    <scope>NUCLEOTIDE SEQUENCE</scope>
    <source>
        <strain evidence="1">PSN309</strain>
    </source>
</reference>
<feature type="non-terminal residue" evidence="1">
    <location>
        <position position="1"/>
    </location>
</feature>
<reference evidence="1" key="2">
    <citation type="submission" date="2023-05" db="EMBL/GenBank/DDBJ databases">
        <authorList>
            <consortium name="Lawrence Berkeley National Laboratory"/>
            <person name="Steindorff A."/>
            <person name="Hensen N."/>
            <person name="Bonometti L."/>
            <person name="Westerberg I."/>
            <person name="Brannstrom I.O."/>
            <person name="Guillou S."/>
            <person name="Cros-Aarteil S."/>
            <person name="Calhoun S."/>
            <person name="Haridas S."/>
            <person name="Kuo A."/>
            <person name="Mondo S."/>
            <person name="Pangilinan J."/>
            <person name="Riley R."/>
            <person name="Labutti K."/>
            <person name="Andreopoulos B."/>
            <person name="Lipzen A."/>
            <person name="Chen C."/>
            <person name="Yanf M."/>
            <person name="Daum C."/>
            <person name="Ng V."/>
            <person name="Clum A."/>
            <person name="Ohm R."/>
            <person name="Martin F."/>
            <person name="Silar P."/>
            <person name="Natvig D."/>
            <person name="Lalanne C."/>
            <person name="Gautier V."/>
            <person name="Ament-Velasquez S.L."/>
            <person name="Kruys A."/>
            <person name="Hutchinson M.I."/>
            <person name="Powell A.J."/>
            <person name="Barry K."/>
            <person name="Miller A.N."/>
            <person name="Grigoriev I.V."/>
            <person name="Debuchy R."/>
            <person name="Gladieux P."/>
            <person name="Thoren M.H."/>
            <person name="Johannesson H."/>
        </authorList>
    </citation>
    <scope>NUCLEOTIDE SEQUENCE</scope>
    <source>
        <strain evidence="1">PSN309</strain>
    </source>
</reference>
<organism evidence="1 2">
    <name type="scientific">Podospora australis</name>
    <dbReference type="NCBI Taxonomy" id="1536484"/>
    <lineage>
        <taxon>Eukaryota</taxon>
        <taxon>Fungi</taxon>
        <taxon>Dikarya</taxon>
        <taxon>Ascomycota</taxon>
        <taxon>Pezizomycotina</taxon>
        <taxon>Sordariomycetes</taxon>
        <taxon>Sordariomycetidae</taxon>
        <taxon>Sordariales</taxon>
        <taxon>Podosporaceae</taxon>
        <taxon>Podospora</taxon>
    </lineage>
</organism>
<evidence type="ECO:0000313" key="1">
    <source>
        <dbReference type="EMBL" id="KAK4184019.1"/>
    </source>
</evidence>
<dbReference type="AlphaFoldDB" id="A0AAN6WLF1"/>
<sequence>VGFEIEGLDGNKVKVGSANMGEAVAKPPADGEGGSVVVRRREGWEDVEWKFVCASADNE</sequence>
<evidence type="ECO:0000313" key="2">
    <source>
        <dbReference type="Proteomes" id="UP001302126"/>
    </source>
</evidence>
<proteinExistence type="predicted"/>
<keyword evidence="2" id="KW-1185">Reference proteome</keyword>
<gene>
    <name evidence="1" type="ORF">QBC35DRAFT_392631</name>
</gene>
<accession>A0AAN6WLF1</accession>
<comment type="caution">
    <text evidence="1">The sequence shown here is derived from an EMBL/GenBank/DDBJ whole genome shotgun (WGS) entry which is preliminary data.</text>
</comment>
<dbReference type="EMBL" id="MU864510">
    <property type="protein sequence ID" value="KAK4184019.1"/>
    <property type="molecule type" value="Genomic_DNA"/>
</dbReference>
<dbReference type="Proteomes" id="UP001302126">
    <property type="component" value="Unassembled WGS sequence"/>
</dbReference>
<protein>
    <submittedName>
        <fullName evidence="1">Uncharacterized protein</fullName>
    </submittedName>
</protein>
<name>A0AAN6WLF1_9PEZI</name>